<dbReference type="GeneTree" id="ENSGT00390000006883"/>
<dbReference type="PANTHER" id="PTHR14633">
    <property type="entry name" value="LITTLE ELONGATION COMPLEX SUBUNIT 2"/>
    <property type="match status" value="1"/>
</dbReference>
<dbReference type="Proteomes" id="UP000314982">
    <property type="component" value="Unassembled WGS sequence"/>
</dbReference>
<dbReference type="GO" id="GO:0042796">
    <property type="term" value="P:snRNA transcription by RNA polymerase III"/>
    <property type="evidence" value="ECO:0007669"/>
    <property type="project" value="TreeGrafter"/>
</dbReference>
<evidence type="ECO:0000259" key="1">
    <source>
        <dbReference type="Pfam" id="PF10505"/>
    </source>
</evidence>
<dbReference type="GO" id="GO:0042795">
    <property type="term" value="P:snRNA transcription by RNA polymerase II"/>
    <property type="evidence" value="ECO:0007669"/>
    <property type="project" value="TreeGrafter"/>
</dbReference>
<name>A0A4W5KV17_9TELE</name>
<dbReference type="STRING" id="62062.ENSHHUP00000020547"/>
<proteinExistence type="predicted"/>
<dbReference type="Ensembl" id="ENSHHUT00000021314.1">
    <property type="protein sequence ID" value="ENSHHUP00000020547.1"/>
    <property type="gene ID" value="ENSHHUG00000012859.1"/>
</dbReference>
<dbReference type="Pfam" id="PF10505">
    <property type="entry name" value="NARG2_C"/>
    <property type="match status" value="1"/>
</dbReference>
<evidence type="ECO:0000313" key="2">
    <source>
        <dbReference type="Ensembl" id="ENSHHUP00000020547.1"/>
    </source>
</evidence>
<dbReference type="GO" id="GO:0045945">
    <property type="term" value="P:positive regulation of transcription by RNA polymerase III"/>
    <property type="evidence" value="ECO:0007669"/>
    <property type="project" value="TreeGrafter"/>
</dbReference>
<dbReference type="PANTHER" id="PTHR14633:SF3">
    <property type="entry name" value="LITTLE ELONGATION COMPLEX SUBUNIT 2"/>
    <property type="match status" value="1"/>
</dbReference>
<feature type="domain" description="Little elongation complex subunit 2 C-terminal" evidence="1">
    <location>
        <begin position="40"/>
        <end position="137"/>
    </location>
</feature>
<reference evidence="2" key="3">
    <citation type="submission" date="2025-09" db="UniProtKB">
        <authorList>
            <consortium name="Ensembl"/>
        </authorList>
    </citation>
    <scope>IDENTIFICATION</scope>
</reference>
<keyword evidence="3" id="KW-1185">Reference proteome</keyword>
<dbReference type="GO" id="GO:0008023">
    <property type="term" value="C:transcription elongation factor complex"/>
    <property type="evidence" value="ECO:0007669"/>
    <property type="project" value="InterPro"/>
</dbReference>
<dbReference type="AlphaFoldDB" id="A0A4W5KV17"/>
<evidence type="ECO:0000313" key="3">
    <source>
        <dbReference type="Proteomes" id="UP000314982"/>
    </source>
</evidence>
<reference evidence="3" key="1">
    <citation type="submission" date="2018-06" db="EMBL/GenBank/DDBJ databases">
        <title>Genome assembly of Danube salmon.</title>
        <authorList>
            <person name="Macqueen D.J."/>
            <person name="Gundappa M.K."/>
        </authorList>
    </citation>
    <scope>NUCLEOTIDE SEQUENCE [LARGE SCALE GENOMIC DNA]</scope>
</reference>
<protein>
    <recommendedName>
        <fullName evidence="1">Little elongation complex subunit 2 C-terminal domain-containing protein</fullName>
    </recommendedName>
</protein>
<organism evidence="2 3">
    <name type="scientific">Hucho hucho</name>
    <name type="common">huchen</name>
    <dbReference type="NCBI Taxonomy" id="62062"/>
    <lineage>
        <taxon>Eukaryota</taxon>
        <taxon>Metazoa</taxon>
        <taxon>Chordata</taxon>
        <taxon>Craniata</taxon>
        <taxon>Vertebrata</taxon>
        <taxon>Euteleostomi</taxon>
        <taxon>Actinopterygii</taxon>
        <taxon>Neopterygii</taxon>
        <taxon>Teleostei</taxon>
        <taxon>Protacanthopterygii</taxon>
        <taxon>Salmoniformes</taxon>
        <taxon>Salmonidae</taxon>
        <taxon>Salmoninae</taxon>
        <taxon>Hucho</taxon>
    </lineage>
</organism>
<sequence>MLMCPPPLPPGLLCYMLMCPPLPPGLLCDDLMVGAEVEEDYSTPEEGNLLYKLYSLQDLLLLVRSDICLAHTRRLGTSNKVVPVYVLSKMEYQLSYGVESLTKTEACRLWAETRLHSSTVPYIGKILLHSSTVPYIGKILLHSSTVPYIGKILLHSSTVPYIRKILLHSSTVPYI</sequence>
<reference evidence="2" key="2">
    <citation type="submission" date="2025-08" db="UniProtKB">
        <authorList>
            <consortium name="Ensembl"/>
        </authorList>
    </citation>
    <scope>IDENTIFICATION</scope>
</reference>
<accession>A0A4W5KV17</accession>
<dbReference type="InterPro" id="IPR019535">
    <property type="entry name" value="ICE2_C"/>
</dbReference>